<dbReference type="PROSITE" id="PS50928">
    <property type="entry name" value="ABC_TM1"/>
    <property type="match status" value="1"/>
</dbReference>
<dbReference type="SUPFAM" id="SSF161098">
    <property type="entry name" value="MetI-like"/>
    <property type="match status" value="1"/>
</dbReference>
<keyword evidence="6 7" id="KW-0472">Membrane</keyword>
<evidence type="ECO:0000256" key="1">
    <source>
        <dbReference type="ARBA" id="ARBA00004651"/>
    </source>
</evidence>
<reference evidence="9" key="1">
    <citation type="submission" date="2011-10" db="EMBL/GenBank/DDBJ databases">
        <authorList>
            <person name="Ning L."/>
        </authorList>
    </citation>
    <scope>NUCLEOTIDE SEQUENCE</scope>
</reference>
<evidence type="ECO:0000313" key="9">
    <source>
        <dbReference type="EMBL" id="AFK83734.1"/>
    </source>
</evidence>
<dbReference type="PANTHER" id="PTHR43744">
    <property type="entry name" value="ABC TRANSPORTER PERMEASE PROTEIN MG189-RELATED-RELATED"/>
    <property type="match status" value="1"/>
</dbReference>
<accession>K7PDY1</accession>
<dbReference type="PANTHER" id="PTHR43744:SF9">
    <property type="entry name" value="POLYGALACTURONAN_RHAMNOGALACTURONAN TRANSPORT SYSTEM PERMEASE PROTEIN YTCP"/>
    <property type="match status" value="1"/>
</dbReference>
<evidence type="ECO:0000256" key="3">
    <source>
        <dbReference type="ARBA" id="ARBA00022475"/>
    </source>
</evidence>
<organism evidence="9">
    <name type="scientific">uncultured bacterium 35A20</name>
    <dbReference type="NCBI Taxonomy" id="1194347"/>
    <lineage>
        <taxon>Bacteria</taxon>
        <taxon>environmental samples</taxon>
    </lineage>
</organism>
<evidence type="ECO:0000256" key="7">
    <source>
        <dbReference type="RuleBase" id="RU363032"/>
    </source>
</evidence>
<feature type="domain" description="ABC transmembrane type-1" evidence="8">
    <location>
        <begin position="88"/>
        <end position="291"/>
    </location>
</feature>
<evidence type="ECO:0000256" key="5">
    <source>
        <dbReference type="ARBA" id="ARBA00022989"/>
    </source>
</evidence>
<feature type="transmembrane region" description="Helical" evidence="7">
    <location>
        <begin position="196"/>
        <end position="218"/>
    </location>
</feature>
<dbReference type="Pfam" id="PF00528">
    <property type="entry name" value="BPD_transp_1"/>
    <property type="match status" value="1"/>
</dbReference>
<dbReference type="GO" id="GO:0055085">
    <property type="term" value="P:transmembrane transport"/>
    <property type="evidence" value="ECO:0007669"/>
    <property type="project" value="InterPro"/>
</dbReference>
<feature type="transmembrane region" description="Helical" evidence="7">
    <location>
        <begin position="13"/>
        <end position="34"/>
    </location>
</feature>
<dbReference type="CDD" id="cd06261">
    <property type="entry name" value="TM_PBP2"/>
    <property type="match status" value="1"/>
</dbReference>
<keyword evidence="2 7" id="KW-0813">Transport</keyword>
<sequence length="307" mass="34122">MDMNFIKSREAKIGDWIVVVICMIVILLCVMPMLNLLAQSLSSAQAVINGKVNFLPILHDHETNTFKPGITMESYRYVFLDPGFSRSMWWTAILTVICTFVSLAMTILCAYPLTYGWLKGQTVINTLIIFTMYFGAGTIPNYVLMKTLGLLNNPLVLIIPNCLSVFNMIILRSFFFGIPDSLRESAEIDGANPFTVLVRIYLPLSAPVLATLSLFYAVGRWNGFGDALLYINAAPQWVPIQLKLWQLIQNMTSIDVSTVEMAAGTVYMTSDAIKAAAIMFATVPILVVYPWLQRYFIAGVTIGAVKG</sequence>
<proteinExistence type="inferred from homology"/>
<dbReference type="AlphaFoldDB" id="K7PDY1"/>
<comment type="subcellular location">
    <subcellularLocation>
        <location evidence="1 7">Cell membrane</location>
        <topology evidence="1 7">Multi-pass membrane protein</topology>
    </subcellularLocation>
</comment>
<dbReference type="Gene3D" id="1.10.3720.10">
    <property type="entry name" value="MetI-like"/>
    <property type="match status" value="1"/>
</dbReference>
<feature type="transmembrane region" description="Helical" evidence="7">
    <location>
        <begin position="123"/>
        <end position="143"/>
    </location>
</feature>
<evidence type="ECO:0000256" key="4">
    <source>
        <dbReference type="ARBA" id="ARBA00022692"/>
    </source>
</evidence>
<protein>
    <submittedName>
        <fullName evidence="9">ABC transporter permease</fullName>
    </submittedName>
</protein>
<feature type="transmembrane region" description="Helical" evidence="7">
    <location>
        <begin position="88"/>
        <end position="111"/>
    </location>
</feature>
<keyword evidence="3" id="KW-1003">Cell membrane</keyword>
<feature type="transmembrane region" description="Helical" evidence="7">
    <location>
        <begin position="272"/>
        <end position="292"/>
    </location>
</feature>
<dbReference type="InterPro" id="IPR000515">
    <property type="entry name" value="MetI-like"/>
</dbReference>
<name>K7PDY1_9BACT</name>
<evidence type="ECO:0000259" key="8">
    <source>
        <dbReference type="PROSITE" id="PS50928"/>
    </source>
</evidence>
<dbReference type="InterPro" id="IPR035906">
    <property type="entry name" value="MetI-like_sf"/>
</dbReference>
<keyword evidence="5 7" id="KW-1133">Transmembrane helix</keyword>
<reference evidence="9" key="2">
    <citation type="journal article" date="2013" name="Biotechnol. Bioeng.">
        <title>Biochemical characterization and crystal structure of a GH10 xylanase from termite gut bacteria reveal a novel structural feature and significance of its bacterial Ig-like domain.</title>
        <authorList>
            <person name="Han Q."/>
            <person name="Liu N."/>
            <person name="Robinson H."/>
            <person name="Cao L."/>
            <person name="Qian C."/>
            <person name="Wang Q."/>
            <person name="Xie L."/>
            <person name="Ding H."/>
            <person name="Wang Q."/>
            <person name="Huang Y."/>
            <person name="Li J."/>
            <person name="Zhou Z."/>
        </authorList>
    </citation>
    <scope>NUCLEOTIDE SEQUENCE</scope>
</reference>
<feature type="transmembrane region" description="Helical" evidence="7">
    <location>
        <begin position="155"/>
        <end position="175"/>
    </location>
</feature>
<dbReference type="GO" id="GO:0005886">
    <property type="term" value="C:plasma membrane"/>
    <property type="evidence" value="ECO:0007669"/>
    <property type="project" value="UniProtKB-SubCell"/>
</dbReference>
<keyword evidence="4 7" id="KW-0812">Transmembrane</keyword>
<evidence type="ECO:0000256" key="6">
    <source>
        <dbReference type="ARBA" id="ARBA00023136"/>
    </source>
</evidence>
<comment type="similarity">
    <text evidence="7">Belongs to the binding-protein-dependent transport system permease family.</text>
</comment>
<evidence type="ECO:0000256" key="2">
    <source>
        <dbReference type="ARBA" id="ARBA00022448"/>
    </source>
</evidence>
<dbReference type="EMBL" id="JN903693">
    <property type="protein sequence ID" value="AFK83734.1"/>
    <property type="molecule type" value="Genomic_DNA"/>
</dbReference>